<protein>
    <recommendedName>
        <fullName evidence="11">S-adenosylmethionine decarboxylase related protein</fullName>
    </recommendedName>
</protein>
<dbReference type="Proteomes" id="UP000054323">
    <property type="component" value="Unassembled WGS sequence"/>
</dbReference>
<keyword evidence="4" id="KW-0620">Polyamine biosynthesis</keyword>
<keyword evidence="7" id="KW-0704">Schiff base</keyword>
<dbReference type="PATRIC" id="fig|2198.4.peg.717"/>
<evidence type="ECO:0000256" key="6">
    <source>
        <dbReference type="ARBA" id="ARBA00023239"/>
    </source>
</evidence>
<evidence type="ECO:0000256" key="2">
    <source>
        <dbReference type="ARBA" id="ARBA00022793"/>
    </source>
</evidence>
<dbReference type="Pfam" id="PF02675">
    <property type="entry name" value="AdoMet_dc"/>
    <property type="match status" value="1"/>
</dbReference>
<dbReference type="AlphaFoldDB" id="A0A101GRE7"/>
<evidence type="ECO:0000256" key="1">
    <source>
        <dbReference type="ARBA" id="ARBA00001928"/>
    </source>
</evidence>
<reference evidence="10" key="1">
    <citation type="journal article" date="2015" name="MBio">
        <title>Genome-Resolved Metagenomic Analysis Reveals Roles for Candidate Phyla and Other Microbial Community Members in Biogeochemical Transformations in Oil Reservoirs.</title>
        <authorList>
            <person name="Hu P."/>
            <person name="Tom L."/>
            <person name="Singh A."/>
            <person name="Thomas B.C."/>
            <person name="Baker B.J."/>
            <person name="Piceno Y.M."/>
            <person name="Andersen G.L."/>
            <person name="Banfield J.F."/>
        </authorList>
    </citation>
    <scope>NUCLEOTIDE SEQUENCE [LARGE SCALE GENOMIC DNA]</scope>
</reference>
<keyword evidence="2" id="KW-0210">Decarboxylase</keyword>
<dbReference type="InterPro" id="IPR016067">
    <property type="entry name" value="S-AdoMet_deCO2ase_core"/>
</dbReference>
<evidence type="ECO:0000256" key="8">
    <source>
        <dbReference type="ARBA" id="ARBA00023317"/>
    </source>
</evidence>
<evidence type="ECO:0000313" key="10">
    <source>
        <dbReference type="Proteomes" id="UP000054323"/>
    </source>
</evidence>
<keyword evidence="5" id="KW-0865">Zymogen</keyword>
<organism evidence="9 10">
    <name type="scientific">Methanoculleus marisnigri</name>
    <dbReference type="NCBI Taxonomy" id="2198"/>
    <lineage>
        <taxon>Archaea</taxon>
        <taxon>Methanobacteriati</taxon>
        <taxon>Methanobacteriota</taxon>
        <taxon>Stenosarchaea group</taxon>
        <taxon>Methanomicrobia</taxon>
        <taxon>Methanomicrobiales</taxon>
        <taxon>Methanomicrobiaceae</taxon>
        <taxon>Methanoculleus</taxon>
    </lineage>
</organism>
<name>A0A101GRE7_9EURY</name>
<proteinExistence type="predicted"/>
<dbReference type="GO" id="GO:0008295">
    <property type="term" value="P:spermidine biosynthetic process"/>
    <property type="evidence" value="ECO:0007669"/>
    <property type="project" value="InterPro"/>
</dbReference>
<accession>A0A101GRE7</accession>
<gene>
    <name evidence="9" type="ORF">XD82_0461</name>
</gene>
<keyword evidence="8" id="KW-0670">Pyruvate</keyword>
<dbReference type="SUPFAM" id="SSF56276">
    <property type="entry name" value="S-adenosylmethionine decarboxylase"/>
    <property type="match status" value="1"/>
</dbReference>
<evidence type="ECO:0000313" key="9">
    <source>
        <dbReference type="EMBL" id="KUK63209.1"/>
    </source>
</evidence>
<dbReference type="Gene3D" id="3.60.90.10">
    <property type="entry name" value="S-adenosylmethionine decarboxylase"/>
    <property type="match status" value="1"/>
</dbReference>
<evidence type="ECO:0000256" key="5">
    <source>
        <dbReference type="ARBA" id="ARBA00023145"/>
    </source>
</evidence>
<evidence type="ECO:0008006" key="11">
    <source>
        <dbReference type="Google" id="ProtNLM"/>
    </source>
</evidence>
<comment type="cofactor">
    <cofactor evidence="1">
        <name>pyruvate</name>
        <dbReference type="ChEBI" id="CHEBI:15361"/>
    </cofactor>
</comment>
<evidence type="ECO:0000256" key="7">
    <source>
        <dbReference type="ARBA" id="ARBA00023270"/>
    </source>
</evidence>
<evidence type="ECO:0000256" key="3">
    <source>
        <dbReference type="ARBA" id="ARBA00022813"/>
    </source>
</evidence>
<comment type="caution">
    <text evidence="9">The sequence shown here is derived from an EMBL/GenBank/DDBJ whole genome shotgun (WGS) entry which is preliminary data.</text>
</comment>
<keyword evidence="3" id="KW-0068">Autocatalytic cleavage</keyword>
<sequence length="157" mass="17589">MASKIMTNNVAASGIMAEAVSDAEIVAQFRQRGCWGLYTSVDMKGCDPAAIRDAEKIRQFIVELCDLIDMKRFGEPQVIHFGPCEKVAGFSMTQLIETSLVSGHFANETNAAYLDIFSCKEYEPSKAAEFCKSFEHGTRHALYRYLIRQSRCHLPPI</sequence>
<dbReference type="EMBL" id="LGGD01000038">
    <property type="protein sequence ID" value="KUK63209.1"/>
    <property type="molecule type" value="Genomic_DNA"/>
</dbReference>
<evidence type="ECO:0000256" key="4">
    <source>
        <dbReference type="ARBA" id="ARBA00023115"/>
    </source>
</evidence>
<dbReference type="GO" id="GO:0004014">
    <property type="term" value="F:adenosylmethionine decarboxylase activity"/>
    <property type="evidence" value="ECO:0007669"/>
    <property type="project" value="InterPro"/>
</dbReference>
<keyword evidence="6" id="KW-0456">Lyase</keyword>
<dbReference type="InterPro" id="IPR003826">
    <property type="entry name" value="AdoMetDC_fam_prok"/>
</dbReference>